<organism evidence="11 12">
    <name type="scientific">Roseateles aquae</name>
    <dbReference type="NCBI Taxonomy" id="3077235"/>
    <lineage>
        <taxon>Bacteria</taxon>
        <taxon>Pseudomonadati</taxon>
        <taxon>Pseudomonadota</taxon>
        <taxon>Betaproteobacteria</taxon>
        <taxon>Burkholderiales</taxon>
        <taxon>Sphaerotilaceae</taxon>
        <taxon>Roseateles</taxon>
    </lineage>
</organism>
<evidence type="ECO:0000256" key="10">
    <source>
        <dbReference type="SAM" id="Coils"/>
    </source>
</evidence>
<evidence type="ECO:0000256" key="2">
    <source>
        <dbReference type="ARBA" id="ARBA00007613"/>
    </source>
</evidence>
<dbReference type="PROSITE" id="PS51257">
    <property type="entry name" value="PROKAR_LIPOPROTEIN"/>
    <property type="match status" value="1"/>
</dbReference>
<evidence type="ECO:0000256" key="3">
    <source>
        <dbReference type="ARBA" id="ARBA00022452"/>
    </source>
</evidence>
<keyword evidence="4 9" id="KW-0812">Transmembrane</keyword>
<evidence type="ECO:0000256" key="4">
    <source>
        <dbReference type="ARBA" id="ARBA00022692"/>
    </source>
</evidence>
<protein>
    <submittedName>
        <fullName evidence="11">Efflux transporter outer membrane subunit</fullName>
    </submittedName>
</protein>
<dbReference type="Pfam" id="PF02321">
    <property type="entry name" value="OEP"/>
    <property type="match status" value="2"/>
</dbReference>
<keyword evidence="3 9" id="KW-1134">Transmembrane beta strand</keyword>
<dbReference type="Gene3D" id="1.20.1600.10">
    <property type="entry name" value="Outer membrane efflux proteins (OEP)"/>
    <property type="match status" value="1"/>
</dbReference>
<accession>A0ABU3PAC9</accession>
<dbReference type="RefSeq" id="WP_315649205.1">
    <property type="nucleotide sequence ID" value="NZ_JAVXZY010000002.1"/>
</dbReference>
<dbReference type="PANTHER" id="PTHR30203">
    <property type="entry name" value="OUTER MEMBRANE CATION EFFLUX PROTEIN"/>
    <property type="match status" value="1"/>
</dbReference>
<dbReference type="Gene3D" id="2.20.200.10">
    <property type="entry name" value="Outer membrane efflux proteins (OEP)"/>
    <property type="match status" value="1"/>
</dbReference>
<evidence type="ECO:0000256" key="5">
    <source>
        <dbReference type="ARBA" id="ARBA00022729"/>
    </source>
</evidence>
<keyword evidence="12" id="KW-1185">Reference proteome</keyword>
<dbReference type="InterPro" id="IPR010131">
    <property type="entry name" value="MdtP/NodT-like"/>
</dbReference>
<comment type="caution">
    <text evidence="11">The sequence shown here is derived from an EMBL/GenBank/DDBJ whole genome shotgun (WGS) entry which is preliminary data.</text>
</comment>
<keyword evidence="8 9" id="KW-0449">Lipoprotein</keyword>
<evidence type="ECO:0000256" key="9">
    <source>
        <dbReference type="RuleBase" id="RU362097"/>
    </source>
</evidence>
<dbReference type="NCBIfam" id="TIGR01845">
    <property type="entry name" value="outer_NodT"/>
    <property type="match status" value="1"/>
</dbReference>
<gene>
    <name evidence="11" type="ORF">RQP53_05375</name>
</gene>
<keyword evidence="7 9" id="KW-0564">Palmitate</keyword>
<evidence type="ECO:0000256" key="7">
    <source>
        <dbReference type="ARBA" id="ARBA00023139"/>
    </source>
</evidence>
<proteinExistence type="inferred from homology"/>
<keyword evidence="10" id="KW-0175">Coiled coil</keyword>
<evidence type="ECO:0000313" key="11">
    <source>
        <dbReference type="EMBL" id="MDT8998696.1"/>
    </source>
</evidence>
<comment type="subcellular location">
    <subcellularLocation>
        <location evidence="9">Cell membrane</location>
        <topology evidence="9">Lipid-anchor</topology>
    </subcellularLocation>
    <subcellularLocation>
        <location evidence="1">Membrane</location>
    </subcellularLocation>
</comment>
<comment type="similarity">
    <text evidence="2 9">Belongs to the outer membrane factor (OMF) (TC 1.B.17) family.</text>
</comment>
<dbReference type="EMBL" id="JAVXZY010000002">
    <property type="protein sequence ID" value="MDT8998696.1"/>
    <property type="molecule type" value="Genomic_DNA"/>
</dbReference>
<feature type="chain" id="PRO_5044958778" evidence="9">
    <location>
        <begin position="30"/>
        <end position="478"/>
    </location>
</feature>
<dbReference type="InterPro" id="IPR003423">
    <property type="entry name" value="OMP_efflux"/>
</dbReference>
<feature type="signal peptide" evidence="9">
    <location>
        <begin position="1"/>
        <end position="29"/>
    </location>
</feature>
<dbReference type="Proteomes" id="UP001246372">
    <property type="component" value="Unassembled WGS sequence"/>
</dbReference>
<dbReference type="PANTHER" id="PTHR30203:SF20">
    <property type="entry name" value="MULTIDRUG RESISTANCE OUTER MEMBRANE PROTEIN MDTP-RELATED"/>
    <property type="match status" value="1"/>
</dbReference>
<sequence>MHKHANTQWRLPALASAMLLAGLLLSACAPIPTLPEAASPCQADTLGLAAEGTELHSQWWRDYGDERLNALVERALSDAPNIALARARLARALAGVDGAAAADKPLIGLGADLTRQRYSENGLFPPPLAGSVRDSATIRAQISYEWDFFGRHAAELQAALGQRRAAEAEQAAAALGLSAAVTRSYLALAHLQSQEKLLEQQLALREQSLALVRQRVAAGLDDKQPLRQAEAPLDELKRQRLALALQVQQQRHALAALTAQPQAALADLNARLPETLNWQQAPHADLLGRRPDIVAARWRVEASVEDVKVARSQFYPNVSLTAFGGLDAIGTDRLFKGGSRDFGFGPSLRLPLFDTGRLRAQLRGSAAQQQAAVAAYDAVVIDAVREAADQLSALQSLQQQRQTQQQLLANAAQQTQLLEQRAAAGLGNQLPVLGARQAQLSQQRQALELQAQALDAQVRLMQALGGGYQADDSTSAKR</sequence>
<dbReference type="SUPFAM" id="SSF56954">
    <property type="entry name" value="Outer membrane efflux proteins (OEP)"/>
    <property type="match status" value="1"/>
</dbReference>
<name>A0ABU3PAC9_9BURK</name>
<evidence type="ECO:0000313" key="12">
    <source>
        <dbReference type="Proteomes" id="UP001246372"/>
    </source>
</evidence>
<keyword evidence="5 9" id="KW-0732">Signal</keyword>
<evidence type="ECO:0000256" key="8">
    <source>
        <dbReference type="ARBA" id="ARBA00023288"/>
    </source>
</evidence>
<feature type="coiled-coil region" evidence="10">
    <location>
        <begin position="394"/>
        <end position="464"/>
    </location>
</feature>
<evidence type="ECO:0000256" key="1">
    <source>
        <dbReference type="ARBA" id="ARBA00004370"/>
    </source>
</evidence>
<reference evidence="11" key="1">
    <citation type="submission" date="2023-09" db="EMBL/GenBank/DDBJ databases">
        <title>Paucibacter sp. APW11 Genome sequencing and assembly.</title>
        <authorList>
            <person name="Kim I."/>
        </authorList>
    </citation>
    <scope>NUCLEOTIDE SEQUENCE</scope>
    <source>
        <strain evidence="11">APW11</strain>
    </source>
</reference>
<keyword evidence="6 9" id="KW-0472">Membrane</keyword>
<evidence type="ECO:0000256" key="6">
    <source>
        <dbReference type="ARBA" id="ARBA00023136"/>
    </source>
</evidence>